<dbReference type="GO" id="GO:0004674">
    <property type="term" value="F:protein serine/threonine kinase activity"/>
    <property type="evidence" value="ECO:0007669"/>
    <property type="project" value="TreeGrafter"/>
</dbReference>
<sequence>MLRMARPPTPQPSERHGRNPFHDVSTTSASPTEDPRDQAEEVVTSTSEPEEACDVGSYGLRPARGEQDWYRFPAPTKDDALNWRPFLDIDTRKQREEEYTQAGIVPATVWKYKLIGEWRLGENLGKGTSGQVKLARSTATGQFAAVKRVFRLPEGMRHAHSIHQEISIMKLVAAHPHFVSLFDVFETPNYYFLVMEYSPLGELFNHVHQNIILPQMTQRFFSQLMSAVAYLARFRIAHRDIKLENIMLFRDEREDLSIKLIDLGMATYQPPGELLTMSCGSPHYAAPEIMEGQPYDGIKTDIWSCGVVLYALIARTLPFDDDDIPTLIGKVRIGTYEMPASIGGYARDLVQRCLTKDPAHRIGLSALLAHPYMVQASIDTAPPMSTNLHLEVMSDKRLARQVWVGGIAANATEEGIRHWFNTTIEECGFLSDGRRSPDLEEAGIEAPQPVVSVQFARGQDCAYVEFRNSEELEGALGLDGCVFLGSTLFVRRPEEAFWTREVENRPRPQAPVAQSHGATTADTPVTESAHKIFVGGLPKDLTEDEIEGVLANYGELRTFKLVRDPVTGQSRGYAFFEYADTKMTDLACTELDGMQICGMTLLISRTPPDTRPPAKEMLSYLREHSSVPSTASSGQASRRKQGLPCETDLEFPFPTYDHGLDDYARFVDPPRAVWDPDEPLDEDLVKDVAMLVTDNDYEGAVAEIREKDSCARLFYLVLLGFKQPGLLEQEKPVQPKSVFESSGPSSGSTYTSDGSTRRSSSAPTATFPLPPAVIEEDLVLVPRRSLPGPKDLVPDDVSTEAMSRKSTSRAVTSTSPRDGPTGRSWQEINQVYVFPAPSVRAEAPAETTAYGTAAPLASAPPQIETFAFEPLPISPEALAFAPSGHRMTRADRAGVMYSVPSSPALLQDFDHQSTGSEAAESPFPQRLRSKVSIQQRLRSIFSGPSLRQDAPAPLTQLGDLVRHTDEEIVTARQHRRKVSVNVRWSIAEPEEATTERKASSPASSRRSSLLKRSDAYNSFERARAGKPPVSPALQSFATLLEQGASAPSARSYKLSNLPPSQQPSFEVYEDSAADSEAPETPRASASKTKPLGSKDLVNTVDGDGTKGWRLLRKASSHVVGRVRGVRQLGLSRPASAAISNSTEATIRPTSEVPTVVIQAGTPARAQPTATIAYPWQSSSTDLAGEGANKPSRWRRASLSIQVPAIPPSETRISPSTSPAFDLSAPLTATHTDGSASAPNLAKAPPSPELLARSLELAQLENDHLRRTLDRQEKELGLLRAREATLADCLETGGKMVRELSEERDELQERLRRISWYSTGGDPAWLSPKPPSTRSNSATSGSSLETKWLGGSRKSRFEDEASS</sequence>
<feature type="region of interest" description="Disordered" evidence="6">
    <location>
        <begin position="989"/>
        <end position="1011"/>
    </location>
</feature>
<dbReference type="Gene3D" id="3.30.70.330">
    <property type="match status" value="2"/>
</dbReference>
<dbReference type="EMBL" id="PJQD01000050">
    <property type="protein sequence ID" value="POY72329.1"/>
    <property type="molecule type" value="Genomic_DNA"/>
</dbReference>
<evidence type="ECO:0000256" key="4">
    <source>
        <dbReference type="PROSITE-ProRule" id="PRU10141"/>
    </source>
</evidence>
<dbReference type="PANTHER" id="PTHR24346">
    <property type="entry name" value="MAP/MICROTUBULE AFFINITY-REGULATING KINASE"/>
    <property type="match status" value="1"/>
</dbReference>
<dbReference type="STRING" id="741276.A0A2S5B6D4"/>
<dbReference type="GO" id="GO:0035556">
    <property type="term" value="P:intracellular signal transduction"/>
    <property type="evidence" value="ECO:0007669"/>
    <property type="project" value="TreeGrafter"/>
</dbReference>
<dbReference type="Proteomes" id="UP000237144">
    <property type="component" value="Unassembled WGS sequence"/>
</dbReference>
<evidence type="ECO:0000256" key="3">
    <source>
        <dbReference type="PROSITE-ProRule" id="PRU00176"/>
    </source>
</evidence>
<feature type="region of interest" description="Disordered" evidence="6">
    <location>
        <begin position="1317"/>
        <end position="1362"/>
    </location>
</feature>
<comment type="caution">
    <text evidence="9">The sequence shown here is derived from an EMBL/GenBank/DDBJ whole genome shotgun (WGS) entry which is preliminary data.</text>
</comment>
<feature type="binding site" evidence="4">
    <location>
        <position position="147"/>
    </location>
    <ligand>
        <name>ATP</name>
        <dbReference type="ChEBI" id="CHEBI:30616"/>
    </ligand>
</feature>
<feature type="region of interest" description="Disordered" evidence="6">
    <location>
        <begin position="1"/>
        <end position="60"/>
    </location>
</feature>
<dbReference type="SMART" id="SM00220">
    <property type="entry name" value="S_TKc"/>
    <property type="match status" value="1"/>
</dbReference>
<feature type="compositionally biased region" description="Polar residues" evidence="6">
    <location>
        <begin position="1226"/>
        <end position="1237"/>
    </location>
</feature>
<dbReference type="Pfam" id="PF00069">
    <property type="entry name" value="Pkinase"/>
    <property type="match status" value="1"/>
</dbReference>
<keyword evidence="3" id="KW-0694">RNA-binding</keyword>
<dbReference type="PROSITE" id="PS00108">
    <property type="entry name" value="PROTEIN_KINASE_ST"/>
    <property type="match status" value="1"/>
</dbReference>
<dbReference type="InterPro" id="IPR000719">
    <property type="entry name" value="Prot_kinase_dom"/>
</dbReference>
<feature type="compositionally biased region" description="Low complexity" evidence="6">
    <location>
        <begin position="1331"/>
        <end position="1342"/>
    </location>
</feature>
<dbReference type="GO" id="GO:0005737">
    <property type="term" value="C:cytoplasm"/>
    <property type="evidence" value="ECO:0007669"/>
    <property type="project" value="TreeGrafter"/>
</dbReference>
<name>A0A2S5B6D4_9BASI</name>
<feature type="region of interest" description="Disordered" evidence="6">
    <location>
        <begin position="1050"/>
        <end position="1100"/>
    </location>
</feature>
<proteinExistence type="predicted"/>
<keyword evidence="5" id="KW-0175">Coiled coil</keyword>
<evidence type="ECO:0008006" key="11">
    <source>
        <dbReference type="Google" id="ProtNLM"/>
    </source>
</evidence>
<dbReference type="PROSITE" id="PS50102">
    <property type="entry name" value="RRM"/>
    <property type="match status" value="2"/>
</dbReference>
<evidence type="ECO:0000259" key="8">
    <source>
        <dbReference type="PROSITE" id="PS50102"/>
    </source>
</evidence>
<dbReference type="InterPro" id="IPR008271">
    <property type="entry name" value="Ser/Thr_kinase_AS"/>
</dbReference>
<dbReference type="SUPFAM" id="SSF56112">
    <property type="entry name" value="Protein kinase-like (PK-like)"/>
    <property type="match status" value="1"/>
</dbReference>
<keyword evidence="10" id="KW-1185">Reference proteome</keyword>
<dbReference type="InterPro" id="IPR035979">
    <property type="entry name" value="RBD_domain_sf"/>
</dbReference>
<feature type="region of interest" description="Disordered" evidence="6">
    <location>
        <begin position="784"/>
        <end position="823"/>
    </location>
</feature>
<feature type="compositionally biased region" description="Polar residues" evidence="6">
    <location>
        <begin position="800"/>
        <end position="816"/>
    </location>
</feature>
<dbReference type="Pfam" id="PF00076">
    <property type="entry name" value="RRM_1"/>
    <property type="match status" value="1"/>
</dbReference>
<evidence type="ECO:0000256" key="1">
    <source>
        <dbReference type="ARBA" id="ARBA00022741"/>
    </source>
</evidence>
<evidence type="ECO:0000256" key="5">
    <source>
        <dbReference type="SAM" id="Coils"/>
    </source>
</evidence>
<dbReference type="PROSITE" id="PS00107">
    <property type="entry name" value="PROTEIN_KINASE_ATP"/>
    <property type="match status" value="1"/>
</dbReference>
<feature type="compositionally biased region" description="Polar residues" evidence="6">
    <location>
        <begin position="1053"/>
        <end position="1064"/>
    </location>
</feature>
<dbReference type="GO" id="GO:0005524">
    <property type="term" value="F:ATP binding"/>
    <property type="evidence" value="ECO:0007669"/>
    <property type="project" value="UniProtKB-UniRule"/>
</dbReference>
<evidence type="ECO:0000313" key="9">
    <source>
        <dbReference type="EMBL" id="POY72329.1"/>
    </source>
</evidence>
<dbReference type="OrthoDB" id="193931at2759"/>
<dbReference type="InterPro" id="IPR017441">
    <property type="entry name" value="Protein_kinase_ATP_BS"/>
</dbReference>
<feature type="domain" description="RRM" evidence="8">
    <location>
        <begin position="530"/>
        <end position="608"/>
    </location>
</feature>
<dbReference type="InterPro" id="IPR011009">
    <property type="entry name" value="Kinase-like_dom_sf"/>
</dbReference>
<keyword evidence="1 4" id="KW-0547">Nucleotide-binding</keyword>
<evidence type="ECO:0000256" key="2">
    <source>
        <dbReference type="ARBA" id="ARBA00022840"/>
    </source>
</evidence>
<dbReference type="FunFam" id="1.10.510.10:FF:000571">
    <property type="entry name" value="Maternal embryonic leucine zipper kinase"/>
    <property type="match status" value="1"/>
</dbReference>
<gene>
    <name evidence="9" type="ORF">BMF94_4631</name>
</gene>
<dbReference type="PROSITE" id="PS50011">
    <property type="entry name" value="PROTEIN_KINASE_DOM"/>
    <property type="match status" value="1"/>
</dbReference>
<accession>A0A2S5B6D4</accession>
<dbReference type="SUPFAM" id="SSF54928">
    <property type="entry name" value="RNA-binding domain, RBD"/>
    <property type="match status" value="2"/>
</dbReference>
<evidence type="ECO:0000256" key="6">
    <source>
        <dbReference type="SAM" id="MobiDB-lite"/>
    </source>
</evidence>
<dbReference type="PANTHER" id="PTHR24346:SF110">
    <property type="entry name" value="NON-SPECIFIC SERINE_THREONINE PROTEIN KINASE"/>
    <property type="match status" value="1"/>
</dbReference>
<feature type="domain" description="Protein kinase" evidence="7">
    <location>
        <begin position="118"/>
        <end position="373"/>
    </location>
</feature>
<feature type="compositionally biased region" description="Acidic residues" evidence="6">
    <location>
        <begin position="1067"/>
        <end position="1077"/>
    </location>
</feature>
<feature type="region of interest" description="Disordered" evidence="6">
    <location>
        <begin position="623"/>
        <end position="642"/>
    </location>
</feature>
<feature type="compositionally biased region" description="Low complexity" evidence="6">
    <location>
        <begin position="741"/>
        <end position="766"/>
    </location>
</feature>
<dbReference type="GO" id="GO:0003723">
    <property type="term" value="F:RNA binding"/>
    <property type="evidence" value="ECO:0007669"/>
    <property type="project" value="UniProtKB-UniRule"/>
</dbReference>
<dbReference type="Gene3D" id="1.10.510.10">
    <property type="entry name" value="Transferase(Phosphotransferase) domain 1"/>
    <property type="match status" value="1"/>
</dbReference>
<feature type="coiled-coil region" evidence="5">
    <location>
        <begin position="1254"/>
        <end position="1316"/>
    </location>
</feature>
<dbReference type="InterPro" id="IPR000504">
    <property type="entry name" value="RRM_dom"/>
</dbReference>
<organism evidence="9 10">
    <name type="scientific">Rhodotorula taiwanensis</name>
    <dbReference type="NCBI Taxonomy" id="741276"/>
    <lineage>
        <taxon>Eukaryota</taxon>
        <taxon>Fungi</taxon>
        <taxon>Dikarya</taxon>
        <taxon>Basidiomycota</taxon>
        <taxon>Pucciniomycotina</taxon>
        <taxon>Microbotryomycetes</taxon>
        <taxon>Sporidiobolales</taxon>
        <taxon>Sporidiobolaceae</taxon>
        <taxon>Rhodotorula</taxon>
    </lineage>
</organism>
<keyword evidence="2 4" id="KW-0067">ATP-binding</keyword>
<feature type="region of interest" description="Disordered" evidence="6">
    <location>
        <begin position="1206"/>
        <end position="1245"/>
    </location>
</feature>
<evidence type="ECO:0000313" key="10">
    <source>
        <dbReference type="Proteomes" id="UP000237144"/>
    </source>
</evidence>
<feature type="region of interest" description="Disordered" evidence="6">
    <location>
        <begin position="501"/>
        <end position="522"/>
    </location>
</feature>
<dbReference type="Gene3D" id="3.30.200.20">
    <property type="entry name" value="Phosphorylase Kinase, domain 1"/>
    <property type="match status" value="1"/>
</dbReference>
<dbReference type="SMART" id="SM00360">
    <property type="entry name" value="RRM"/>
    <property type="match status" value="2"/>
</dbReference>
<feature type="domain" description="RRM" evidence="8">
    <location>
        <begin position="400"/>
        <end position="495"/>
    </location>
</feature>
<feature type="region of interest" description="Disordered" evidence="6">
    <location>
        <begin position="731"/>
        <end position="768"/>
    </location>
</feature>
<dbReference type="InterPro" id="IPR012677">
    <property type="entry name" value="Nucleotide-bd_a/b_plait_sf"/>
</dbReference>
<feature type="compositionally biased region" description="Polar residues" evidence="6">
    <location>
        <begin position="626"/>
        <end position="636"/>
    </location>
</feature>
<reference evidence="9 10" key="1">
    <citation type="journal article" date="2018" name="Front. Microbiol.">
        <title>Prospects for Fungal Bioremediation of Acidic Radioactive Waste Sites: Characterization and Genome Sequence of Rhodotorula taiwanensis MD1149.</title>
        <authorList>
            <person name="Tkavc R."/>
            <person name="Matrosova V.Y."/>
            <person name="Grichenko O.E."/>
            <person name="Gostincar C."/>
            <person name="Volpe R.P."/>
            <person name="Klimenkova P."/>
            <person name="Gaidamakova E.K."/>
            <person name="Zhou C.E."/>
            <person name="Stewart B.J."/>
            <person name="Lyman M.G."/>
            <person name="Malfatti S.A."/>
            <person name="Rubinfeld B."/>
            <person name="Courtot M."/>
            <person name="Singh J."/>
            <person name="Dalgard C.L."/>
            <person name="Hamilton T."/>
            <person name="Frey K.G."/>
            <person name="Gunde-Cimerman N."/>
            <person name="Dugan L."/>
            <person name="Daly M.J."/>
        </authorList>
    </citation>
    <scope>NUCLEOTIDE SEQUENCE [LARGE SCALE GENOMIC DNA]</scope>
    <source>
        <strain evidence="9 10">MD1149</strain>
    </source>
</reference>
<evidence type="ECO:0000259" key="7">
    <source>
        <dbReference type="PROSITE" id="PS50011"/>
    </source>
</evidence>
<protein>
    <recommendedName>
        <fullName evidence="11">Non-specific serine/threonine protein kinase</fullName>
    </recommendedName>
</protein>